<dbReference type="SUPFAM" id="SSF117070">
    <property type="entry name" value="LEA14-like"/>
    <property type="match status" value="1"/>
</dbReference>
<evidence type="ECO:0000256" key="2">
    <source>
        <dbReference type="ARBA" id="ARBA00022692"/>
    </source>
</evidence>
<feature type="transmembrane region" description="Helical" evidence="5">
    <location>
        <begin position="58"/>
        <end position="79"/>
    </location>
</feature>
<dbReference type="InterPro" id="IPR004864">
    <property type="entry name" value="LEA_2"/>
</dbReference>
<dbReference type="Gene3D" id="2.60.40.1820">
    <property type="match status" value="1"/>
</dbReference>
<gene>
    <name evidence="7" type="ORF">PIB30_023463</name>
</gene>
<evidence type="ECO:0000313" key="7">
    <source>
        <dbReference type="EMBL" id="MED6120698.1"/>
    </source>
</evidence>
<dbReference type="Pfam" id="PF03168">
    <property type="entry name" value="LEA_2"/>
    <property type="match status" value="1"/>
</dbReference>
<organism evidence="7 8">
    <name type="scientific">Stylosanthes scabra</name>
    <dbReference type="NCBI Taxonomy" id="79078"/>
    <lineage>
        <taxon>Eukaryota</taxon>
        <taxon>Viridiplantae</taxon>
        <taxon>Streptophyta</taxon>
        <taxon>Embryophyta</taxon>
        <taxon>Tracheophyta</taxon>
        <taxon>Spermatophyta</taxon>
        <taxon>Magnoliopsida</taxon>
        <taxon>eudicotyledons</taxon>
        <taxon>Gunneridae</taxon>
        <taxon>Pentapetalae</taxon>
        <taxon>rosids</taxon>
        <taxon>fabids</taxon>
        <taxon>Fabales</taxon>
        <taxon>Fabaceae</taxon>
        <taxon>Papilionoideae</taxon>
        <taxon>50 kb inversion clade</taxon>
        <taxon>dalbergioids sensu lato</taxon>
        <taxon>Dalbergieae</taxon>
        <taxon>Pterocarpus clade</taxon>
        <taxon>Stylosanthes</taxon>
    </lineage>
</organism>
<evidence type="ECO:0000313" key="8">
    <source>
        <dbReference type="Proteomes" id="UP001341840"/>
    </source>
</evidence>
<evidence type="ECO:0000256" key="1">
    <source>
        <dbReference type="ARBA" id="ARBA00004167"/>
    </source>
</evidence>
<evidence type="ECO:0000256" key="5">
    <source>
        <dbReference type="SAM" id="Phobius"/>
    </source>
</evidence>
<evidence type="ECO:0000256" key="4">
    <source>
        <dbReference type="ARBA" id="ARBA00023136"/>
    </source>
</evidence>
<dbReference type="PANTHER" id="PTHR31234">
    <property type="entry name" value="LATE EMBRYOGENESIS ABUNDANT (LEA) HYDROXYPROLINE-RICH GLYCOPROTEIN FAMILY"/>
    <property type="match status" value="1"/>
</dbReference>
<keyword evidence="3 5" id="KW-1133">Transmembrane helix</keyword>
<comment type="caution">
    <text evidence="7">The sequence shown here is derived from an EMBL/GenBank/DDBJ whole genome shotgun (WGS) entry which is preliminary data.</text>
</comment>
<keyword evidence="8" id="KW-1185">Reference proteome</keyword>
<keyword evidence="2 5" id="KW-0812">Transmembrane</keyword>
<comment type="subcellular location">
    <subcellularLocation>
        <location evidence="1">Membrane</location>
        <topology evidence="1">Single-pass membrane protein</topology>
    </subcellularLocation>
</comment>
<dbReference type="EMBL" id="JASCZI010030290">
    <property type="protein sequence ID" value="MED6120698.1"/>
    <property type="molecule type" value="Genomic_DNA"/>
</dbReference>
<name>A0ABU6R9Q2_9FABA</name>
<accession>A0ABU6R9Q2</accession>
<dbReference type="PANTHER" id="PTHR31234:SF4">
    <property type="entry name" value="EXPRESSED PROTEIN"/>
    <property type="match status" value="1"/>
</dbReference>
<feature type="domain" description="Late embryogenesis abundant protein LEA-2 subgroup" evidence="6">
    <location>
        <begin position="112"/>
        <end position="207"/>
    </location>
</feature>
<keyword evidence="4 5" id="KW-0472">Membrane</keyword>
<dbReference type="Proteomes" id="UP001341840">
    <property type="component" value="Unassembled WGS sequence"/>
</dbReference>
<evidence type="ECO:0000259" key="6">
    <source>
        <dbReference type="Pfam" id="PF03168"/>
    </source>
</evidence>
<sequence length="247" mass="27531">MTTGNGKDDFVPYSPLPSNPNPPNYNYHSYPSYPPPQNVVVLLPRYRPDSTFRRRRRCLCCSALFFLLILLAAAVFFLYPSDPDIRLVRIGLDRIGIRADPIPVLDVSFSVTVKVRNKDFFSVAYDSLFVSIGYRGRQLGVVDATGGKIKARASSYVNATVVVNGFEVIYDAFYLLEDLAKGVIPFDTQTQVEGRLGLFFFDVPLKATVSCEVYVNVKNQTIARQDCYPESLGDKLDQSTNVGAEDA</sequence>
<dbReference type="InterPro" id="IPR044839">
    <property type="entry name" value="NDR1-like"/>
</dbReference>
<protein>
    <recommendedName>
        <fullName evidence="6">Late embryogenesis abundant protein LEA-2 subgroup domain-containing protein</fullName>
    </recommendedName>
</protein>
<proteinExistence type="predicted"/>
<reference evidence="7 8" key="1">
    <citation type="journal article" date="2023" name="Plants (Basel)">
        <title>Bridging the Gap: Combining Genomics and Transcriptomics Approaches to Understand Stylosanthes scabra, an Orphan Legume from the Brazilian Caatinga.</title>
        <authorList>
            <person name="Ferreira-Neto J.R.C."/>
            <person name="da Silva M.D."/>
            <person name="Binneck E."/>
            <person name="de Melo N.F."/>
            <person name="da Silva R.H."/>
            <person name="de Melo A.L.T.M."/>
            <person name="Pandolfi V."/>
            <person name="Bustamante F.O."/>
            <person name="Brasileiro-Vidal A.C."/>
            <person name="Benko-Iseppon A.M."/>
        </authorList>
    </citation>
    <scope>NUCLEOTIDE SEQUENCE [LARGE SCALE GENOMIC DNA]</scope>
    <source>
        <tissue evidence="7">Leaves</tissue>
    </source>
</reference>
<evidence type="ECO:0000256" key="3">
    <source>
        <dbReference type="ARBA" id="ARBA00022989"/>
    </source>
</evidence>